<evidence type="ECO:0000313" key="1">
    <source>
        <dbReference type="EMBL" id="KPV46044.1"/>
    </source>
</evidence>
<gene>
    <name evidence="1" type="ORF">SE17_43720</name>
</gene>
<dbReference type="EMBL" id="LJCR01003647">
    <property type="protein sequence ID" value="KPV46044.1"/>
    <property type="molecule type" value="Genomic_DNA"/>
</dbReference>
<protein>
    <recommendedName>
        <fullName evidence="3">Urease accessory protein UreF</fullName>
    </recommendedName>
</protein>
<name>A0A0P9CK27_9CHLR</name>
<comment type="caution">
    <text evidence="1">The sequence shown here is derived from an EMBL/GenBank/DDBJ whole genome shotgun (WGS) entry which is preliminary data.</text>
</comment>
<sequence>ALHATGKAFAHQALVLALLGAASGLDEEAAVLVELHTFTVSMVGAAVRLGALDHAAAQAILLHAQPVIAAAADANRASDWRDIGGFAPQIDVMQFRHRYADMHMFAS</sequence>
<dbReference type="Pfam" id="PF01730">
    <property type="entry name" value="UreF"/>
    <property type="match status" value="1"/>
</dbReference>
<dbReference type="InterPro" id="IPR038277">
    <property type="entry name" value="UreF_sf"/>
</dbReference>
<dbReference type="Gene3D" id="1.10.4190.10">
    <property type="entry name" value="Urease accessory protein UreF"/>
    <property type="match status" value="1"/>
</dbReference>
<evidence type="ECO:0008006" key="3">
    <source>
        <dbReference type="Google" id="ProtNLM"/>
    </source>
</evidence>
<reference evidence="1 2" key="1">
    <citation type="submission" date="2015-09" db="EMBL/GenBank/DDBJ databases">
        <title>Draft genome sequence of Kouleothrix aurantiaca JCM 19913.</title>
        <authorList>
            <person name="Hemp J."/>
        </authorList>
    </citation>
    <scope>NUCLEOTIDE SEQUENCE [LARGE SCALE GENOMIC DNA]</scope>
    <source>
        <strain evidence="1 2">COM-B</strain>
    </source>
</reference>
<proteinExistence type="predicted"/>
<feature type="non-terminal residue" evidence="1">
    <location>
        <position position="1"/>
    </location>
</feature>
<keyword evidence="2" id="KW-1185">Reference proteome</keyword>
<dbReference type="Proteomes" id="UP000050509">
    <property type="component" value="Unassembled WGS sequence"/>
</dbReference>
<organism evidence="1 2">
    <name type="scientific">Kouleothrix aurantiaca</name>
    <dbReference type="NCBI Taxonomy" id="186479"/>
    <lineage>
        <taxon>Bacteria</taxon>
        <taxon>Bacillati</taxon>
        <taxon>Chloroflexota</taxon>
        <taxon>Chloroflexia</taxon>
        <taxon>Chloroflexales</taxon>
        <taxon>Roseiflexineae</taxon>
        <taxon>Roseiflexaceae</taxon>
        <taxon>Kouleothrix</taxon>
    </lineage>
</organism>
<dbReference type="AlphaFoldDB" id="A0A0P9CK27"/>
<accession>A0A0P9CK27</accession>
<dbReference type="InterPro" id="IPR002639">
    <property type="entry name" value="UreF"/>
</dbReference>
<evidence type="ECO:0000313" key="2">
    <source>
        <dbReference type="Proteomes" id="UP000050509"/>
    </source>
</evidence>
<dbReference type="GO" id="GO:0016151">
    <property type="term" value="F:nickel cation binding"/>
    <property type="evidence" value="ECO:0007669"/>
    <property type="project" value="InterPro"/>
</dbReference>